<proteinExistence type="predicted"/>
<name>A0AAE1S3M8_9SOLA</name>
<comment type="caution">
    <text evidence="1">The sequence shown here is derived from an EMBL/GenBank/DDBJ whole genome shotgun (WGS) entry which is preliminary data.</text>
</comment>
<sequence>MEQVVIDGLESQVVVDDTRSSELLQPDLCRLFCCFVGERAFVGVHSDLALIDVDLQMVDAVSTTLHGLRSKK</sequence>
<gene>
    <name evidence="1" type="ORF">RND71_018136</name>
</gene>
<reference evidence="1" key="1">
    <citation type="submission" date="2023-12" db="EMBL/GenBank/DDBJ databases">
        <title>Genome assembly of Anisodus tanguticus.</title>
        <authorList>
            <person name="Wang Y.-J."/>
        </authorList>
    </citation>
    <scope>NUCLEOTIDE SEQUENCE</scope>
    <source>
        <strain evidence="1">KB-2021</strain>
        <tissue evidence="1">Leaf</tissue>
    </source>
</reference>
<evidence type="ECO:0000313" key="1">
    <source>
        <dbReference type="EMBL" id="KAK4362895.1"/>
    </source>
</evidence>
<evidence type="ECO:0000313" key="2">
    <source>
        <dbReference type="Proteomes" id="UP001291623"/>
    </source>
</evidence>
<dbReference type="Proteomes" id="UP001291623">
    <property type="component" value="Unassembled WGS sequence"/>
</dbReference>
<organism evidence="1 2">
    <name type="scientific">Anisodus tanguticus</name>
    <dbReference type="NCBI Taxonomy" id="243964"/>
    <lineage>
        <taxon>Eukaryota</taxon>
        <taxon>Viridiplantae</taxon>
        <taxon>Streptophyta</taxon>
        <taxon>Embryophyta</taxon>
        <taxon>Tracheophyta</taxon>
        <taxon>Spermatophyta</taxon>
        <taxon>Magnoliopsida</taxon>
        <taxon>eudicotyledons</taxon>
        <taxon>Gunneridae</taxon>
        <taxon>Pentapetalae</taxon>
        <taxon>asterids</taxon>
        <taxon>lamiids</taxon>
        <taxon>Solanales</taxon>
        <taxon>Solanaceae</taxon>
        <taxon>Solanoideae</taxon>
        <taxon>Hyoscyameae</taxon>
        <taxon>Anisodus</taxon>
    </lineage>
</organism>
<dbReference type="EMBL" id="JAVYJV010000009">
    <property type="protein sequence ID" value="KAK4362895.1"/>
    <property type="molecule type" value="Genomic_DNA"/>
</dbReference>
<protein>
    <submittedName>
        <fullName evidence="1">Uncharacterized protein</fullName>
    </submittedName>
</protein>
<keyword evidence="2" id="KW-1185">Reference proteome</keyword>
<accession>A0AAE1S3M8</accession>
<dbReference type="AlphaFoldDB" id="A0AAE1S3M8"/>